<comment type="subcellular location">
    <subcellularLocation>
        <location evidence="2">Nucleus</location>
    </subcellularLocation>
</comment>
<evidence type="ECO:0000256" key="9">
    <source>
        <dbReference type="ARBA" id="ARBA00023004"/>
    </source>
</evidence>
<dbReference type="PANTHER" id="PTHR12907">
    <property type="entry name" value="EGL NINE HOMOLOG-RELATED"/>
    <property type="match status" value="1"/>
</dbReference>
<dbReference type="InterPro" id="IPR044862">
    <property type="entry name" value="Pro_4_hyd_alph_FE2OG_OXY"/>
</dbReference>
<gene>
    <name evidence="17" type="ORF">DPMN_089070</name>
</gene>
<evidence type="ECO:0000256" key="1">
    <source>
        <dbReference type="ARBA" id="ARBA00001961"/>
    </source>
</evidence>
<keyword evidence="5" id="KW-0862">Zinc</keyword>
<name>A0A9D4QX34_DREPO</name>
<dbReference type="Proteomes" id="UP000828390">
    <property type="component" value="Unassembled WGS sequence"/>
</dbReference>
<evidence type="ECO:0000259" key="15">
    <source>
        <dbReference type="PROSITE" id="PS50865"/>
    </source>
</evidence>
<dbReference type="GO" id="GO:0008270">
    <property type="term" value="F:zinc ion binding"/>
    <property type="evidence" value="ECO:0007669"/>
    <property type="project" value="UniProtKB-KW"/>
</dbReference>
<keyword evidence="10" id="KW-0539">Nucleus</keyword>
<dbReference type="GO" id="GO:0160082">
    <property type="term" value="F:hypoxia-inducible factor-proline dioxygenase activity"/>
    <property type="evidence" value="ECO:0007669"/>
    <property type="project" value="UniProtKB-EC"/>
</dbReference>
<feature type="domain" description="Fe2OG dioxygenase" evidence="16">
    <location>
        <begin position="352"/>
        <end position="450"/>
    </location>
</feature>
<comment type="catalytic activity">
    <reaction evidence="12">
        <text>L-prolyl-[hypoxia-inducible factor alpha subunit] + 2-oxoglutarate + O2 = trans-4-hydroxy-L-prolyl-[hypoxia-inducible factor alpha subunit] + succinate + CO2</text>
        <dbReference type="Rhea" id="RHEA:48400"/>
        <dbReference type="Rhea" id="RHEA-COMP:12093"/>
        <dbReference type="Rhea" id="RHEA-COMP:12094"/>
        <dbReference type="ChEBI" id="CHEBI:15379"/>
        <dbReference type="ChEBI" id="CHEBI:16526"/>
        <dbReference type="ChEBI" id="CHEBI:16810"/>
        <dbReference type="ChEBI" id="CHEBI:30031"/>
        <dbReference type="ChEBI" id="CHEBI:50342"/>
        <dbReference type="ChEBI" id="CHEBI:61965"/>
        <dbReference type="EC" id="1.14.11.29"/>
    </reaction>
</comment>
<evidence type="ECO:0000256" key="13">
    <source>
        <dbReference type="PROSITE-ProRule" id="PRU00134"/>
    </source>
</evidence>
<evidence type="ECO:0000256" key="10">
    <source>
        <dbReference type="ARBA" id="ARBA00023242"/>
    </source>
</evidence>
<dbReference type="InterPro" id="IPR005123">
    <property type="entry name" value="Oxoglu/Fe-dep_dioxygenase_dom"/>
</dbReference>
<evidence type="ECO:0000256" key="7">
    <source>
        <dbReference type="ARBA" id="ARBA00022964"/>
    </source>
</evidence>
<comment type="caution">
    <text evidence="17">The sequence shown here is derived from an EMBL/GenBank/DDBJ whole genome shotgun (WGS) entry which is preliminary data.</text>
</comment>
<keyword evidence="7" id="KW-0223">Dioxygenase</keyword>
<dbReference type="Gene3D" id="2.60.120.620">
    <property type="entry name" value="q2cbj1_9rhob like domain"/>
    <property type="match status" value="1"/>
</dbReference>
<sequence>MAECVRDLSNIHIDSRDKCAICGKSANLKYCSGCGKVSYCSRDHQIQDWRQHKAKCKKKQLAETDDNPRQTPSAMANVASGMARLAITQEELQDVTSSTARVPSVDLSEPIHAEMKLKSGLFTIIDSNVRDQLTEEPLYIRKKLGIDDSSHNSSVHNIDNTTRNNSTEVDTLKDIATCSTLTNSNNLNTNSRKRNIDAEDVNGTGSSERFILESEDNNIVEPVYESASSSISDSSSGSMMPYFNIMESRNKALSDYVTKCLNAYGVCVIDNFLGDSKGTDILDEVKDLHENGELLSGQLVNASSPKGAVRGDVITWVDGTEPGCGSINSLITSIDAIMVHCERTLGQYHVKGRSKAMVAVYPGNKTYFLRHVDNPTGDGRCVTCIYYLNKNWNSKNDGGLLRIFPEGANKVANVEPKFDRLLFFWSDRRNPHEVLPAYRTRYAITVWYYDEQERRRAVKRFKEQVGDSKSVYPPYGLTDMDDKVVENKAPTT</sequence>
<protein>
    <recommendedName>
        <fullName evidence="11">hypoxia-inducible factor-proline dioxygenase</fullName>
        <ecNumber evidence="11">1.14.11.29</ecNumber>
    </recommendedName>
</protein>
<dbReference type="Pfam" id="PF13640">
    <property type="entry name" value="2OG-FeII_Oxy_3"/>
    <property type="match status" value="1"/>
</dbReference>
<dbReference type="Gene3D" id="6.10.140.2220">
    <property type="match status" value="1"/>
</dbReference>
<evidence type="ECO:0000256" key="11">
    <source>
        <dbReference type="ARBA" id="ARBA00039004"/>
    </source>
</evidence>
<proteinExistence type="predicted"/>
<dbReference type="GO" id="GO:0031418">
    <property type="term" value="F:L-ascorbic acid binding"/>
    <property type="evidence" value="ECO:0007669"/>
    <property type="project" value="UniProtKB-KW"/>
</dbReference>
<dbReference type="InterPro" id="IPR051559">
    <property type="entry name" value="HIF_prolyl_hydroxylases"/>
</dbReference>
<dbReference type="PROSITE" id="PS50865">
    <property type="entry name" value="ZF_MYND_2"/>
    <property type="match status" value="1"/>
</dbReference>
<organism evidence="17 18">
    <name type="scientific">Dreissena polymorpha</name>
    <name type="common">Zebra mussel</name>
    <name type="synonym">Mytilus polymorpha</name>
    <dbReference type="NCBI Taxonomy" id="45954"/>
    <lineage>
        <taxon>Eukaryota</taxon>
        <taxon>Metazoa</taxon>
        <taxon>Spiralia</taxon>
        <taxon>Lophotrochozoa</taxon>
        <taxon>Mollusca</taxon>
        <taxon>Bivalvia</taxon>
        <taxon>Autobranchia</taxon>
        <taxon>Heteroconchia</taxon>
        <taxon>Euheterodonta</taxon>
        <taxon>Imparidentia</taxon>
        <taxon>Neoheterodontei</taxon>
        <taxon>Myida</taxon>
        <taxon>Dreissenoidea</taxon>
        <taxon>Dreissenidae</taxon>
        <taxon>Dreissena</taxon>
    </lineage>
</organism>
<keyword evidence="3" id="KW-0479">Metal-binding</keyword>
<dbReference type="GO" id="GO:0008198">
    <property type="term" value="F:ferrous iron binding"/>
    <property type="evidence" value="ECO:0007669"/>
    <property type="project" value="TreeGrafter"/>
</dbReference>
<dbReference type="Pfam" id="PF01753">
    <property type="entry name" value="zf-MYND"/>
    <property type="match status" value="1"/>
</dbReference>
<keyword evidence="9" id="KW-0408">Iron</keyword>
<comment type="cofactor">
    <cofactor evidence="1">
        <name>L-ascorbate</name>
        <dbReference type="ChEBI" id="CHEBI:38290"/>
    </cofactor>
</comment>
<evidence type="ECO:0000256" key="12">
    <source>
        <dbReference type="ARBA" id="ARBA00049134"/>
    </source>
</evidence>
<keyword evidence="6" id="KW-0847">Vitamin C</keyword>
<feature type="domain" description="MYND-type" evidence="15">
    <location>
        <begin position="19"/>
        <end position="56"/>
    </location>
</feature>
<evidence type="ECO:0000313" key="17">
    <source>
        <dbReference type="EMBL" id="KAH3846764.1"/>
    </source>
</evidence>
<evidence type="ECO:0000256" key="4">
    <source>
        <dbReference type="ARBA" id="ARBA00022771"/>
    </source>
</evidence>
<dbReference type="PROSITE" id="PS01360">
    <property type="entry name" value="ZF_MYND_1"/>
    <property type="match status" value="1"/>
</dbReference>
<evidence type="ECO:0000256" key="3">
    <source>
        <dbReference type="ARBA" id="ARBA00022723"/>
    </source>
</evidence>
<dbReference type="GO" id="GO:0071456">
    <property type="term" value="P:cellular response to hypoxia"/>
    <property type="evidence" value="ECO:0007669"/>
    <property type="project" value="TreeGrafter"/>
</dbReference>
<reference evidence="17" key="2">
    <citation type="submission" date="2020-11" db="EMBL/GenBank/DDBJ databases">
        <authorList>
            <person name="McCartney M.A."/>
            <person name="Auch B."/>
            <person name="Kono T."/>
            <person name="Mallez S."/>
            <person name="Becker A."/>
            <person name="Gohl D.M."/>
            <person name="Silverstein K.A.T."/>
            <person name="Koren S."/>
            <person name="Bechman K.B."/>
            <person name="Herman A."/>
            <person name="Abrahante J.E."/>
            <person name="Garbe J."/>
        </authorList>
    </citation>
    <scope>NUCLEOTIDE SEQUENCE</scope>
    <source>
        <strain evidence="17">Duluth1</strain>
        <tissue evidence="17">Whole animal</tissue>
    </source>
</reference>
<evidence type="ECO:0000256" key="2">
    <source>
        <dbReference type="ARBA" id="ARBA00004123"/>
    </source>
</evidence>
<evidence type="ECO:0000259" key="16">
    <source>
        <dbReference type="PROSITE" id="PS51471"/>
    </source>
</evidence>
<dbReference type="AlphaFoldDB" id="A0A9D4QX34"/>
<dbReference type="FunFam" id="2.60.120.620:FF:000005">
    <property type="entry name" value="Egl nine homolog 1"/>
    <property type="match status" value="1"/>
</dbReference>
<evidence type="ECO:0000256" key="14">
    <source>
        <dbReference type="SAM" id="MobiDB-lite"/>
    </source>
</evidence>
<dbReference type="EC" id="1.14.11.29" evidence="11"/>
<dbReference type="EMBL" id="JAIWYP010000003">
    <property type="protein sequence ID" value="KAH3846764.1"/>
    <property type="molecule type" value="Genomic_DNA"/>
</dbReference>
<evidence type="ECO:0000313" key="18">
    <source>
        <dbReference type="Proteomes" id="UP000828390"/>
    </source>
</evidence>
<evidence type="ECO:0000256" key="8">
    <source>
        <dbReference type="ARBA" id="ARBA00023002"/>
    </source>
</evidence>
<dbReference type="GO" id="GO:0005634">
    <property type="term" value="C:nucleus"/>
    <property type="evidence" value="ECO:0007669"/>
    <property type="project" value="UniProtKB-SubCell"/>
</dbReference>
<dbReference type="PROSITE" id="PS51471">
    <property type="entry name" value="FE2OG_OXY"/>
    <property type="match status" value="1"/>
</dbReference>
<evidence type="ECO:0000256" key="6">
    <source>
        <dbReference type="ARBA" id="ARBA00022896"/>
    </source>
</evidence>
<dbReference type="InterPro" id="IPR006620">
    <property type="entry name" value="Pro_4_hyd_alph"/>
</dbReference>
<dbReference type="SMART" id="SM00702">
    <property type="entry name" value="P4Hc"/>
    <property type="match status" value="1"/>
</dbReference>
<dbReference type="OrthoDB" id="76265at2759"/>
<reference evidence="17" key="1">
    <citation type="journal article" date="2019" name="bioRxiv">
        <title>The Genome of the Zebra Mussel, Dreissena polymorpha: A Resource for Invasive Species Research.</title>
        <authorList>
            <person name="McCartney M.A."/>
            <person name="Auch B."/>
            <person name="Kono T."/>
            <person name="Mallez S."/>
            <person name="Zhang Y."/>
            <person name="Obille A."/>
            <person name="Becker A."/>
            <person name="Abrahante J.E."/>
            <person name="Garbe J."/>
            <person name="Badalamenti J.P."/>
            <person name="Herman A."/>
            <person name="Mangelson H."/>
            <person name="Liachko I."/>
            <person name="Sullivan S."/>
            <person name="Sone E.D."/>
            <person name="Koren S."/>
            <person name="Silverstein K.A.T."/>
            <person name="Beckman K.B."/>
            <person name="Gohl D.M."/>
        </authorList>
    </citation>
    <scope>NUCLEOTIDE SEQUENCE</scope>
    <source>
        <strain evidence="17">Duluth1</strain>
        <tissue evidence="17">Whole animal</tissue>
    </source>
</reference>
<keyword evidence="18" id="KW-1185">Reference proteome</keyword>
<dbReference type="SUPFAM" id="SSF144232">
    <property type="entry name" value="HIT/MYND zinc finger-like"/>
    <property type="match status" value="1"/>
</dbReference>
<accession>A0A9D4QX34</accession>
<dbReference type="InterPro" id="IPR002893">
    <property type="entry name" value="Znf_MYND"/>
</dbReference>
<evidence type="ECO:0000256" key="5">
    <source>
        <dbReference type="ARBA" id="ARBA00022833"/>
    </source>
</evidence>
<keyword evidence="8" id="KW-0560">Oxidoreductase</keyword>
<keyword evidence="4 13" id="KW-0863">Zinc-finger</keyword>
<dbReference type="PANTHER" id="PTHR12907:SF26">
    <property type="entry name" value="HIF PROLYL HYDROXYLASE, ISOFORM C"/>
    <property type="match status" value="1"/>
</dbReference>
<feature type="region of interest" description="Disordered" evidence="14">
    <location>
        <begin position="469"/>
        <end position="492"/>
    </location>
</feature>